<dbReference type="Pfam" id="PF01527">
    <property type="entry name" value="HTH_Tnp_1"/>
    <property type="match status" value="1"/>
</dbReference>
<dbReference type="Proteomes" id="UP000295064">
    <property type="component" value="Unassembled WGS sequence"/>
</dbReference>
<gene>
    <name evidence="2" type="ORF">DFR79_1781</name>
</gene>
<keyword evidence="1" id="KW-0175">Coiled coil</keyword>
<protein>
    <submittedName>
        <fullName evidence="2">Transposase</fullName>
    </submittedName>
</protein>
<dbReference type="GO" id="GO:0003677">
    <property type="term" value="F:DNA binding"/>
    <property type="evidence" value="ECO:0007669"/>
    <property type="project" value="InterPro"/>
</dbReference>
<sequence>MAKSYDPDEKMEIVLRVIKGEKISDLVDEYDVSRSSIYLWKNEFLDGGMSKLSGDSVTEQEAKLKEKDEQIKEMEKIIGQQKVQMEILKKKPWQN</sequence>
<reference evidence="2 3" key="1">
    <citation type="submission" date="2019-03" db="EMBL/GenBank/DDBJ databases">
        <title>Subsurface microbial communities from deep shales in Ohio and West Virginia, USA.</title>
        <authorList>
            <person name="Wrighton K."/>
        </authorList>
    </citation>
    <scope>NUCLEOTIDE SEQUENCE [LARGE SCALE GENOMIC DNA]</scope>
    <source>
        <strain evidence="2 3">MA284_T2</strain>
    </source>
</reference>
<dbReference type="GO" id="GO:0006313">
    <property type="term" value="P:DNA transposition"/>
    <property type="evidence" value="ECO:0007669"/>
    <property type="project" value="InterPro"/>
</dbReference>
<evidence type="ECO:0000256" key="1">
    <source>
        <dbReference type="SAM" id="Coils"/>
    </source>
</evidence>
<dbReference type="Gene3D" id="1.10.10.10">
    <property type="entry name" value="Winged helix-like DNA-binding domain superfamily/Winged helix DNA-binding domain"/>
    <property type="match status" value="1"/>
</dbReference>
<dbReference type="InterPro" id="IPR036388">
    <property type="entry name" value="WH-like_DNA-bd_sf"/>
</dbReference>
<dbReference type="SUPFAM" id="SSF46689">
    <property type="entry name" value="Homeodomain-like"/>
    <property type="match status" value="1"/>
</dbReference>
<evidence type="ECO:0000313" key="2">
    <source>
        <dbReference type="EMBL" id="TDO68814.1"/>
    </source>
</evidence>
<dbReference type="OrthoDB" id="9775203at2"/>
<proteinExistence type="predicted"/>
<dbReference type="InterPro" id="IPR002514">
    <property type="entry name" value="Transposase_8"/>
</dbReference>
<dbReference type="InterPro" id="IPR009057">
    <property type="entry name" value="Homeodomain-like_sf"/>
</dbReference>
<dbReference type="EMBL" id="SNWX01000078">
    <property type="protein sequence ID" value="TDO68814.1"/>
    <property type="molecule type" value="Genomic_DNA"/>
</dbReference>
<comment type="caution">
    <text evidence="2">The sequence shown here is derived from an EMBL/GenBank/DDBJ whole genome shotgun (WGS) entry which is preliminary data.</text>
</comment>
<dbReference type="AlphaFoldDB" id="A0A4R6L582"/>
<dbReference type="GO" id="GO:0004803">
    <property type="term" value="F:transposase activity"/>
    <property type="evidence" value="ECO:0007669"/>
    <property type="project" value="InterPro"/>
</dbReference>
<organism evidence="2 3">
    <name type="scientific">Halanaerobium saccharolyticum</name>
    <dbReference type="NCBI Taxonomy" id="43595"/>
    <lineage>
        <taxon>Bacteria</taxon>
        <taxon>Bacillati</taxon>
        <taxon>Bacillota</taxon>
        <taxon>Clostridia</taxon>
        <taxon>Halanaerobiales</taxon>
        <taxon>Halanaerobiaceae</taxon>
        <taxon>Halanaerobium</taxon>
    </lineage>
</organism>
<dbReference type="RefSeq" id="WP_133516459.1">
    <property type="nucleotide sequence ID" value="NZ_SNWX01000078.1"/>
</dbReference>
<name>A0A4R6L582_9FIRM</name>
<feature type="coiled-coil region" evidence="1">
    <location>
        <begin position="57"/>
        <end position="91"/>
    </location>
</feature>
<evidence type="ECO:0000313" key="3">
    <source>
        <dbReference type="Proteomes" id="UP000295064"/>
    </source>
</evidence>
<accession>A0A4R6L582</accession>